<evidence type="ECO:0000313" key="7">
    <source>
        <dbReference type="EMBL" id="KAJ3477006.1"/>
    </source>
</evidence>
<feature type="transmembrane region" description="Helical" evidence="5">
    <location>
        <begin position="429"/>
        <end position="454"/>
    </location>
</feature>
<name>A0AAD5UUH7_9APHY</name>
<dbReference type="InterPro" id="IPR036259">
    <property type="entry name" value="MFS_trans_sf"/>
</dbReference>
<evidence type="ECO:0000256" key="3">
    <source>
        <dbReference type="ARBA" id="ARBA00022989"/>
    </source>
</evidence>
<dbReference type="InterPro" id="IPR020846">
    <property type="entry name" value="MFS_dom"/>
</dbReference>
<evidence type="ECO:0000256" key="2">
    <source>
        <dbReference type="ARBA" id="ARBA00022692"/>
    </source>
</evidence>
<keyword evidence="3 5" id="KW-1133">Transmembrane helix</keyword>
<dbReference type="GO" id="GO:0022857">
    <property type="term" value="F:transmembrane transporter activity"/>
    <property type="evidence" value="ECO:0007669"/>
    <property type="project" value="InterPro"/>
</dbReference>
<dbReference type="FunFam" id="1.20.1250.20:FF:000082">
    <property type="entry name" value="MFS multidrug transporter, putative"/>
    <property type="match status" value="1"/>
</dbReference>
<feature type="transmembrane region" description="Helical" evidence="5">
    <location>
        <begin position="331"/>
        <end position="352"/>
    </location>
</feature>
<feature type="transmembrane region" description="Helical" evidence="5">
    <location>
        <begin position="220"/>
        <end position="241"/>
    </location>
</feature>
<evidence type="ECO:0000259" key="6">
    <source>
        <dbReference type="PROSITE" id="PS50850"/>
    </source>
</evidence>
<dbReference type="AlphaFoldDB" id="A0AAD5UUH7"/>
<feature type="transmembrane region" description="Helical" evidence="5">
    <location>
        <begin position="253"/>
        <end position="271"/>
    </location>
</feature>
<feature type="domain" description="Major facilitator superfamily (MFS) profile" evidence="6">
    <location>
        <begin position="92"/>
        <end position="522"/>
    </location>
</feature>
<accession>A0AAD5UUH7</accession>
<evidence type="ECO:0000256" key="5">
    <source>
        <dbReference type="SAM" id="Phobius"/>
    </source>
</evidence>
<evidence type="ECO:0000256" key="4">
    <source>
        <dbReference type="ARBA" id="ARBA00023136"/>
    </source>
</evidence>
<feature type="transmembrane region" description="Helical" evidence="5">
    <location>
        <begin position="402"/>
        <end position="422"/>
    </location>
</feature>
<evidence type="ECO:0000256" key="1">
    <source>
        <dbReference type="ARBA" id="ARBA00004141"/>
    </source>
</evidence>
<dbReference type="PROSITE" id="PS50850">
    <property type="entry name" value="MFS"/>
    <property type="match status" value="1"/>
</dbReference>
<dbReference type="InterPro" id="IPR011701">
    <property type="entry name" value="MFS"/>
</dbReference>
<gene>
    <name evidence="7" type="ORF">NLI96_g10762</name>
</gene>
<dbReference type="Pfam" id="PF07690">
    <property type="entry name" value="MFS_1"/>
    <property type="match status" value="1"/>
</dbReference>
<dbReference type="CDD" id="cd17323">
    <property type="entry name" value="MFS_Tpo1_MDR_like"/>
    <property type="match status" value="1"/>
</dbReference>
<dbReference type="PANTHER" id="PTHR23502">
    <property type="entry name" value="MAJOR FACILITATOR SUPERFAMILY"/>
    <property type="match status" value="1"/>
</dbReference>
<dbReference type="Proteomes" id="UP001212997">
    <property type="component" value="Unassembled WGS sequence"/>
</dbReference>
<keyword evidence="8" id="KW-1185">Reference proteome</keyword>
<feature type="transmembrane region" description="Helical" evidence="5">
    <location>
        <begin position="364"/>
        <end position="382"/>
    </location>
</feature>
<keyword evidence="2 5" id="KW-0812">Transmembrane</keyword>
<protein>
    <recommendedName>
        <fullName evidence="6">Major facilitator superfamily (MFS) profile domain-containing protein</fullName>
    </recommendedName>
</protein>
<dbReference type="GO" id="GO:0005886">
    <property type="term" value="C:plasma membrane"/>
    <property type="evidence" value="ECO:0007669"/>
    <property type="project" value="TreeGrafter"/>
</dbReference>
<reference evidence="7" key="1">
    <citation type="submission" date="2022-07" db="EMBL/GenBank/DDBJ databases">
        <title>Genome Sequence of Physisporinus lineatus.</title>
        <authorList>
            <person name="Buettner E."/>
        </authorList>
    </citation>
    <scope>NUCLEOTIDE SEQUENCE</scope>
    <source>
        <strain evidence="7">VT162</strain>
    </source>
</reference>
<keyword evidence="4 5" id="KW-0472">Membrane</keyword>
<feature type="transmembrane region" description="Helical" evidence="5">
    <location>
        <begin position="135"/>
        <end position="153"/>
    </location>
</feature>
<feature type="transmembrane region" description="Helical" evidence="5">
    <location>
        <begin position="190"/>
        <end position="214"/>
    </location>
</feature>
<sequence length="536" mass="59915">MARDEEATLSDPNEDHVVIRSLGELEDRIDPRIRPSDRPSSLELDEGYVEQLNDYIHHKDHHTPIEKEQEPLYIEFEKGDPRNPINFSYRRKWVITTTACFFTALSAATASTYTIGSASMIRDLNCTEFQATLGLSTYCLGFAIVPLVSASFSEEFGRHPLYIGSAIGFALMYLMIALAKNIQTVIIARFLAGAFGSTGSTMVGGTVADIWLIHERGVPMAMFSIAAIASTGIGPVVAGWIEMNPRLEWRWIQWIHLIVTGIFAASIPLLMKETRSDVLLTRIAKKMRKETGDHRYRARVEDERASLKTLIYISCTRPLYLMITEPVVASFSVWVGFAWGILYVLIESIAIVFRSLHNFSTGEVGTVFITFLIGSILGYLTTLYQEVLYKKNVATRGPEARLYASMFAAVLFPAGMLIYAWCTLPGIHWISLTIGITLFMWSAFLIYLAVFAYLADCYGPFASSALAGQSLCRNIAGMAFPLFTQQMYARLTYKWANTLFGLIAALMIPIPFILFFKGPAIRAKSKFASQVMEKAI</sequence>
<dbReference type="PANTHER" id="PTHR23502:SF134">
    <property type="entry name" value="MAJOR FACILITATOR SUPERFAMILY (MFS) PROFILE DOMAIN-CONTAINING PROTEIN-RELATED"/>
    <property type="match status" value="1"/>
</dbReference>
<evidence type="ECO:0000313" key="8">
    <source>
        <dbReference type="Proteomes" id="UP001212997"/>
    </source>
</evidence>
<dbReference type="EMBL" id="JANAWD010000642">
    <property type="protein sequence ID" value="KAJ3477006.1"/>
    <property type="molecule type" value="Genomic_DNA"/>
</dbReference>
<feature type="transmembrane region" description="Helical" evidence="5">
    <location>
        <begin position="93"/>
        <end position="115"/>
    </location>
</feature>
<feature type="transmembrane region" description="Helical" evidence="5">
    <location>
        <begin position="159"/>
        <end position="178"/>
    </location>
</feature>
<dbReference type="SUPFAM" id="SSF103473">
    <property type="entry name" value="MFS general substrate transporter"/>
    <property type="match status" value="1"/>
</dbReference>
<dbReference type="Gene3D" id="1.20.1250.20">
    <property type="entry name" value="MFS general substrate transporter like domains"/>
    <property type="match status" value="1"/>
</dbReference>
<feature type="transmembrane region" description="Helical" evidence="5">
    <location>
        <begin position="495"/>
        <end position="516"/>
    </location>
</feature>
<comment type="caution">
    <text evidence="7">The sequence shown here is derived from an EMBL/GenBank/DDBJ whole genome shotgun (WGS) entry which is preliminary data.</text>
</comment>
<organism evidence="7 8">
    <name type="scientific">Meripilus lineatus</name>
    <dbReference type="NCBI Taxonomy" id="2056292"/>
    <lineage>
        <taxon>Eukaryota</taxon>
        <taxon>Fungi</taxon>
        <taxon>Dikarya</taxon>
        <taxon>Basidiomycota</taxon>
        <taxon>Agaricomycotina</taxon>
        <taxon>Agaricomycetes</taxon>
        <taxon>Polyporales</taxon>
        <taxon>Meripilaceae</taxon>
        <taxon>Meripilus</taxon>
    </lineage>
</organism>
<comment type="subcellular location">
    <subcellularLocation>
        <location evidence="1">Membrane</location>
        <topology evidence="1">Multi-pass membrane protein</topology>
    </subcellularLocation>
</comment>
<proteinExistence type="predicted"/>